<accession>A0A318KHW2</accession>
<name>A0A318KHW2_9NEIS</name>
<dbReference type="InterPro" id="IPR028350">
    <property type="entry name" value="DNAC/IstB-like"/>
</dbReference>
<sequence>MLIQQTLTKLHSLKLSGMAQGFEEQLSNAAAHSLAFEDRFAMLVDHEATHRENQRLRRLLKTAKLKVAACVEDIDYRHNRGLDKSMMASLLTCQWIERGLNMILTGPTGCGKTWLACAFGNQACRIGKTVLFHRLPLLLEDLQIGHADGSFHRRLALLAKADLLVLDDFGLAALNAQGRTDLLEVVDARSGGRSTIITSQLPVDKWHDYLGSANPTVADAILDRLTSGAVRLPMRGESMRKVRARETGTA</sequence>
<evidence type="ECO:0000313" key="6">
    <source>
        <dbReference type="Proteomes" id="UP000247555"/>
    </source>
</evidence>
<comment type="caution">
    <text evidence="5">The sequence shown here is derived from an EMBL/GenBank/DDBJ whole genome shotgun (WGS) entry which is preliminary data.</text>
</comment>
<dbReference type="GO" id="GO:0006260">
    <property type="term" value="P:DNA replication"/>
    <property type="evidence" value="ECO:0007669"/>
    <property type="project" value="TreeGrafter"/>
</dbReference>
<dbReference type="PIRSF" id="PIRSF003073">
    <property type="entry name" value="DNAC_TnpB_IstB"/>
    <property type="match status" value="1"/>
</dbReference>
<proteinExistence type="inferred from homology"/>
<dbReference type="CDD" id="cd00009">
    <property type="entry name" value="AAA"/>
    <property type="match status" value="1"/>
</dbReference>
<evidence type="ECO:0000256" key="3">
    <source>
        <dbReference type="ARBA" id="ARBA00022840"/>
    </source>
</evidence>
<keyword evidence="3" id="KW-0067">ATP-binding</keyword>
<dbReference type="InterPro" id="IPR027417">
    <property type="entry name" value="P-loop_NTPase"/>
</dbReference>
<gene>
    <name evidence="5" type="ORF">DFR34_1266</name>
</gene>
<comment type="similarity">
    <text evidence="1">Belongs to the IS21/IS1162 putative ATP-binding protein family.</text>
</comment>
<dbReference type="EMBL" id="QJKI01000026">
    <property type="protein sequence ID" value="PXX75233.1"/>
    <property type="molecule type" value="Genomic_DNA"/>
</dbReference>
<dbReference type="SMART" id="SM00382">
    <property type="entry name" value="AAA"/>
    <property type="match status" value="1"/>
</dbReference>
<dbReference type="Proteomes" id="UP000247555">
    <property type="component" value="Unassembled WGS sequence"/>
</dbReference>
<evidence type="ECO:0000313" key="5">
    <source>
        <dbReference type="EMBL" id="PXX75233.1"/>
    </source>
</evidence>
<dbReference type="PANTHER" id="PTHR30050:SF4">
    <property type="entry name" value="ATP-BINDING PROTEIN RV3427C IN INSERTION SEQUENCE-RELATED"/>
    <property type="match status" value="1"/>
</dbReference>
<dbReference type="AlphaFoldDB" id="A0A318KHW2"/>
<dbReference type="InterPro" id="IPR002611">
    <property type="entry name" value="IstB_ATP-bd"/>
</dbReference>
<evidence type="ECO:0000256" key="2">
    <source>
        <dbReference type="ARBA" id="ARBA00022741"/>
    </source>
</evidence>
<protein>
    <submittedName>
        <fullName evidence="5">DNA replication protein DnaC</fullName>
    </submittedName>
</protein>
<dbReference type="GO" id="GO:0005524">
    <property type="term" value="F:ATP binding"/>
    <property type="evidence" value="ECO:0007669"/>
    <property type="project" value="UniProtKB-KW"/>
</dbReference>
<dbReference type="SUPFAM" id="SSF52540">
    <property type="entry name" value="P-loop containing nucleoside triphosphate hydrolases"/>
    <property type="match status" value="1"/>
</dbReference>
<dbReference type="RefSeq" id="WP_110391856.1">
    <property type="nucleotide sequence ID" value="NZ_QJKI01000026.1"/>
</dbReference>
<reference evidence="5 6" key="1">
    <citation type="submission" date="2018-05" db="EMBL/GenBank/DDBJ databases">
        <title>Genomic Encyclopedia of Type Strains, Phase IV (KMG-IV): sequencing the most valuable type-strain genomes for metagenomic binning, comparative biology and taxonomic classification.</title>
        <authorList>
            <person name="Goeker M."/>
        </authorList>
    </citation>
    <scope>NUCLEOTIDE SEQUENCE [LARGE SCALE GENOMIC DNA]</scope>
    <source>
        <strain evidence="5 6">DSM 29661</strain>
    </source>
</reference>
<dbReference type="InterPro" id="IPR003593">
    <property type="entry name" value="AAA+_ATPase"/>
</dbReference>
<dbReference type="NCBIfam" id="NF038214">
    <property type="entry name" value="IS21_help_AAA"/>
    <property type="match status" value="1"/>
</dbReference>
<keyword evidence="6" id="KW-1185">Reference proteome</keyword>
<organism evidence="5 6">
    <name type="scientific">Rivihabitans pingtungensis</name>
    <dbReference type="NCBI Taxonomy" id="1054498"/>
    <lineage>
        <taxon>Bacteria</taxon>
        <taxon>Pseudomonadati</taxon>
        <taxon>Pseudomonadota</taxon>
        <taxon>Betaproteobacteria</taxon>
        <taxon>Neisseriales</taxon>
        <taxon>Aquaspirillaceae</taxon>
        <taxon>Rivihabitans</taxon>
    </lineage>
</organism>
<evidence type="ECO:0000256" key="1">
    <source>
        <dbReference type="ARBA" id="ARBA00008059"/>
    </source>
</evidence>
<dbReference type="Pfam" id="PF01695">
    <property type="entry name" value="IstB_IS21"/>
    <property type="match status" value="1"/>
</dbReference>
<dbReference type="PANTHER" id="PTHR30050">
    <property type="entry name" value="CHROMOSOMAL REPLICATION INITIATOR PROTEIN DNAA"/>
    <property type="match status" value="1"/>
</dbReference>
<dbReference type="InterPro" id="IPR047661">
    <property type="entry name" value="IstB"/>
</dbReference>
<evidence type="ECO:0000259" key="4">
    <source>
        <dbReference type="SMART" id="SM00382"/>
    </source>
</evidence>
<dbReference type="OrthoDB" id="9773429at2"/>
<feature type="domain" description="AAA+ ATPase" evidence="4">
    <location>
        <begin position="98"/>
        <end position="238"/>
    </location>
</feature>
<keyword evidence="2" id="KW-0547">Nucleotide-binding</keyword>
<dbReference type="Gene3D" id="3.40.50.300">
    <property type="entry name" value="P-loop containing nucleotide triphosphate hydrolases"/>
    <property type="match status" value="1"/>
</dbReference>